<feature type="domain" description="ZP" evidence="3">
    <location>
        <begin position="1"/>
        <end position="292"/>
    </location>
</feature>
<dbReference type="PANTHER" id="PTHR46560">
    <property type="entry name" value="CYPHER, ISOFORM B"/>
    <property type="match status" value="1"/>
</dbReference>
<dbReference type="PANTHER" id="PTHR46560:SF9">
    <property type="entry name" value="ZP DOMAIN-CONTAINING PROTEIN"/>
    <property type="match status" value="1"/>
</dbReference>
<evidence type="ECO:0000313" key="5">
    <source>
        <dbReference type="Proteomes" id="UP001235939"/>
    </source>
</evidence>
<gene>
    <name evidence="4" type="ORF">LAZ67_6002823</name>
</gene>
<dbReference type="EMBL" id="CP092868">
    <property type="protein sequence ID" value="UYV69203.1"/>
    <property type="molecule type" value="Genomic_DNA"/>
</dbReference>
<evidence type="ECO:0000313" key="4">
    <source>
        <dbReference type="EMBL" id="UYV69203.1"/>
    </source>
</evidence>
<evidence type="ECO:0000256" key="1">
    <source>
        <dbReference type="SAM" id="MobiDB-lite"/>
    </source>
</evidence>
<feature type="transmembrane region" description="Helical" evidence="2">
    <location>
        <begin position="336"/>
        <end position="358"/>
    </location>
</feature>
<organism evidence="4 5">
    <name type="scientific">Cordylochernes scorpioides</name>
    <dbReference type="NCBI Taxonomy" id="51811"/>
    <lineage>
        <taxon>Eukaryota</taxon>
        <taxon>Metazoa</taxon>
        <taxon>Ecdysozoa</taxon>
        <taxon>Arthropoda</taxon>
        <taxon>Chelicerata</taxon>
        <taxon>Arachnida</taxon>
        <taxon>Pseudoscorpiones</taxon>
        <taxon>Cheliferoidea</taxon>
        <taxon>Chernetidae</taxon>
        <taxon>Cordylochernes</taxon>
    </lineage>
</organism>
<proteinExistence type="predicted"/>
<keyword evidence="2" id="KW-1133">Transmembrane helix</keyword>
<name>A0ABY6KKQ4_9ARAC</name>
<dbReference type="PROSITE" id="PS51034">
    <property type="entry name" value="ZP_2"/>
    <property type="match status" value="1"/>
</dbReference>
<keyword evidence="2" id="KW-0472">Membrane</keyword>
<protein>
    <recommendedName>
        <fullName evidence="3">ZP domain-containing protein</fullName>
    </recommendedName>
</protein>
<sequence>MDAVATLVTLDQNLVEYSKGPGGTGVIGLLSPFQDKGHCCDRDVWGHVFAQDATVEEDDFTPNVSGRCSGGRMAVRVSLSEPFHGVVHVLGARRSPCLVNGEGRSEVSLGVSLLAVPGDPDYCGVRPPKASEDQAVYIAVRKHKALELLEDKVYHLTCGQTAFRNARNEISRVRLELLDETGERKRELIYGRSYTLKASLANPDSFHTMKVKSCIMFAPNTSEIELTDDRGCPASAAVLGAWSYGSDGRTAEATIAHMFRLPDSSEFHLQCDVALCRGTCDKVDCDTAIQVVQQQQTTTDEGVIRLLASTTGFVLDPGDSVMSAGLTECTEWRFPWLVGLCICLAILLLVMLVVNIFLCSSLSWTCTKTEVVEKEPSEVEDYDPYKVGWVPYYAAAGSRGGYGGSTRSLSQASDPYTIVRPASSSKEPLHPPSSHRGRY</sequence>
<keyword evidence="2" id="KW-0812">Transmembrane</keyword>
<accession>A0ABY6KKQ4</accession>
<keyword evidence="5" id="KW-1185">Reference proteome</keyword>
<reference evidence="4 5" key="1">
    <citation type="submission" date="2022-01" db="EMBL/GenBank/DDBJ databases">
        <title>A chromosomal length assembly of Cordylochernes scorpioides.</title>
        <authorList>
            <person name="Zeh D."/>
            <person name="Zeh J."/>
        </authorList>
    </citation>
    <scope>NUCLEOTIDE SEQUENCE [LARGE SCALE GENOMIC DNA]</scope>
    <source>
        <strain evidence="4">IN4F17</strain>
        <tissue evidence="4">Whole Body</tissue>
    </source>
</reference>
<evidence type="ECO:0000256" key="2">
    <source>
        <dbReference type="SAM" id="Phobius"/>
    </source>
</evidence>
<feature type="region of interest" description="Disordered" evidence="1">
    <location>
        <begin position="418"/>
        <end position="439"/>
    </location>
</feature>
<dbReference type="InterPro" id="IPR001507">
    <property type="entry name" value="ZP_dom"/>
</dbReference>
<evidence type="ECO:0000259" key="3">
    <source>
        <dbReference type="PROSITE" id="PS51034"/>
    </source>
</evidence>
<dbReference type="Proteomes" id="UP001235939">
    <property type="component" value="Chromosome 06"/>
</dbReference>